<gene>
    <name evidence="2" type="ORF">GCM10023258_29830</name>
</gene>
<organism evidence="2 3">
    <name type="scientific">Terrabacter aeriphilus</name>
    <dbReference type="NCBI Taxonomy" id="515662"/>
    <lineage>
        <taxon>Bacteria</taxon>
        <taxon>Bacillati</taxon>
        <taxon>Actinomycetota</taxon>
        <taxon>Actinomycetes</taxon>
        <taxon>Micrococcales</taxon>
        <taxon>Intrasporangiaceae</taxon>
        <taxon>Terrabacter</taxon>
    </lineage>
</organism>
<reference evidence="3" key="1">
    <citation type="journal article" date="2019" name="Int. J. Syst. Evol. Microbiol.">
        <title>The Global Catalogue of Microorganisms (GCM) 10K type strain sequencing project: providing services to taxonomists for standard genome sequencing and annotation.</title>
        <authorList>
            <consortium name="The Broad Institute Genomics Platform"/>
            <consortium name="The Broad Institute Genome Sequencing Center for Infectious Disease"/>
            <person name="Wu L."/>
            <person name="Ma J."/>
        </authorList>
    </citation>
    <scope>NUCLEOTIDE SEQUENCE [LARGE SCALE GENOMIC DNA]</scope>
    <source>
        <strain evidence="3">JCM 17687</strain>
    </source>
</reference>
<proteinExistence type="predicted"/>
<dbReference type="Pfam" id="PF05960">
    <property type="entry name" value="DUF885"/>
    <property type="match status" value="1"/>
</dbReference>
<evidence type="ECO:0000256" key="1">
    <source>
        <dbReference type="SAM" id="MobiDB-lite"/>
    </source>
</evidence>
<sequence length="597" mass="63969">MTPDREQPAADHRRRDAAHAVADDYVAALARTDHEAATVAGVPLEGPLPRLSPDAYDDRLAAAHAARSALRGLPPVPAPGAHPDDPENPDDPAGADAALRLVLAERLDAEIDLAEVGFTQRLLAPLATPVDAVRATFDHLPRDTDADWETVLDALGGVGGAYADYLATLTRSARRGHVVAARQVTGIAARCRRWVDDGFHAGVVAGAPDHLRARAEAAAADAARATSRFADDVERVLLPVAPTTDPVGRELYTRTARAFLGTDVDLLETYAWGWSELDRIAGEADALARELHPDGFDAAARMLDEQPERHLAPADIEPWLAERVARVADHVDGRHLDLPAGRHRLPECRMSTAASGVMYYDPPGADLTRPGRVWWTVDPAVGARTWREATTVHHEGVPGHHTQILAAMTAPGLHPWQRHLCEVHGHAEGWAHWAEAWAAEIGLLDDPAERLGMLVGQAWRAARIVIDLGLHLDLPIPPGRGRRGGLAGGAALGEHARWSVDLAVDFLRTVTGLGPSMARFEVDRYLGWPAQALAFRVGAREFESVRVAARTAAGPAWDERAFLTALLRLGPMGLGPLRTLGTALAAVPGTRRGGAPA</sequence>
<accession>A0ABP9JGN4</accession>
<keyword evidence="3" id="KW-1185">Reference proteome</keyword>
<feature type="region of interest" description="Disordered" evidence="1">
    <location>
        <begin position="71"/>
        <end position="94"/>
    </location>
</feature>
<dbReference type="PANTHER" id="PTHR33361">
    <property type="entry name" value="GLR0591 PROTEIN"/>
    <property type="match status" value="1"/>
</dbReference>
<evidence type="ECO:0000313" key="2">
    <source>
        <dbReference type="EMBL" id="GAA5031546.1"/>
    </source>
</evidence>
<dbReference type="RefSeq" id="WP_345508290.1">
    <property type="nucleotide sequence ID" value="NZ_BAABIW010000018.1"/>
</dbReference>
<dbReference type="PANTHER" id="PTHR33361:SF2">
    <property type="entry name" value="DUF885 DOMAIN-CONTAINING PROTEIN"/>
    <property type="match status" value="1"/>
</dbReference>
<comment type="caution">
    <text evidence="2">The sequence shown here is derived from an EMBL/GenBank/DDBJ whole genome shotgun (WGS) entry which is preliminary data.</text>
</comment>
<dbReference type="Proteomes" id="UP001500427">
    <property type="component" value="Unassembled WGS sequence"/>
</dbReference>
<dbReference type="EMBL" id="BAABIW010000018">
    <property type="protein sequence ID" value="GAA5031546.1"/>
    <property type="molecule type" value="Genomic_DNA"/>
</dbReference>
<name>A0ABP9JGN4_9MICO</name>
<dbReference type="InterPro" id="IPR010281">
    <property type="entry name" value="DUF885"/>
</dbReference>
<evidence type="ECO:0000313" key="3">
    <source>
        <dbReference type="Proteomes" id="UP001500427"/>
    </source>
</evidence>
<protein>
    <submittedName>
        <fullName evidence="2">DUF885 domain-containing protein</fullName>
    </submittedName>
</protein>